<keyword evidence="10" id="KW-0106">Calcium</keyword>
<feature type="region of interest" description="Disordered" evidence="25">
    <location>
        <begin position="2916"/>
        <end position="2936"/>
    </location>
</feature>
<feature type="domain" description="Link" evidence="29">
    <location>
        <begin position="130"/>
        <end position="229"/>
    </location>
</feature>
<evidence type="ECO:0000256" key="10">
    <source>
        <dbReference type="ARBA" id="ARBA00022837"/>
    </source>
</evidence>
<dbReference type="GO" id="GO:0072534">
    <property type="term" value="C:perineuronal net"/>
    <property type="evidence" value="ECO:0007669"/>
    <property type="project" value="TreeGrafter"/>
</dbReference>
<dbReference type="Pfam" id="PF00193">
    <property type="entry name" value="Xlink"/>
    <property type="match status" value="2"/>
</dbReference>
<feature type="region of interest" description="Disordered" evidence="25">
    <location>
        <begin position="1246"/>
        <end position="1288"/>
    </location>
</feature>
<feature type="compositionally biased region" description="Polar residues" evidence="25">
    <location>
        <begin position="1272"/>
        <end position="1288"/>
    </location>
</feature>
<evidence type="ECO:0000256" key="15">
    <source>
        <dbReference type="ARBA" id="ARBA00023290"/>
    </source>
</evidence>
<keyword evidence="15" id="KW-0373">Hyaluronic acid</keyword>
<feature type="compositionally biased region" description="Acidic residues" evidence="25">
    <location>
        <begin position="525"/>
        <end position="537"/>
    </location>
</feature>
<feature type="disulfide bond" evidence="24">
    <location>
        <begin position="80"/>
        <end position="101"/>
    </location>
</feature>
<dbReference type="InterPro" id="IPR016187">
    <property type="entry name" value="CTDL_fold"/>
</dbReference>
<organism evidence="30 31">
    <name type="scientific">Pyxicephalus adspersus</name>
    <name type="common">African bullfrog</name>
    <dbReference type="NCBI Taxonomy" id="30357"/>
    <lineage>
        <taxon>Eukaryota</taxon>
        <taxon>Metazoa</taxon>
        <taxon>Chordata</taxon>
        <taxon>Craniata</taxon>
        <taxon>Vertebrata</taxon>
        <taxon>Euteleostomi</taxon>
        <taxon>Amphibia</taxon>
        <taxon>Batrachia</taxon>
        <taxon>Anura</taxon>
        <taxon>Neobatrachia</taxon>
        <taxon>Ranoidea</taxon>
        <taxon>Pyxicephalidae</taxon>
        <taxon>Pyxicephalinae</taxon>
        <taxon>Pyxicephalus</taxon>
    </lineage>
</organism>
<dbReference type="CDD" id="cd03517">
    <property type="entry name" value="Link_domain_CSPGs_modules_1_3"/>
    <property type="match status" value="1"/>
</dbReference>
<comment type="subcellular location">
    <subcellularLocation>
        <location evidence="1">Cell projection</location>
        <location evidence="1">Cilium</location>
        <location evidence="1">Photoreceptor outer segment</location>
    </subcellularLocation>
    <subcellularLocation>
        <location evidence="2">Secreted</location>
        <location evidence="2">Extracellular space</location>
        <location evidence="2">Extracellular matrix</location>
        <location evidence="2">Interphotoreceptor matrix</location>
    </subcellularLocation>
</comment>
<dbReference type="SUPFAM" id="SSF57535">
    <property type="entry name" value="Complement control module/SCR domain"/>
    <property type="match status" value="1"/>
</dbReference>
<evidence type="ECO:0000259" key="26">
    <source>
        <dbReference type="PROSITE" id="PS50026"/>
    </source>
</evidence>
<feature type="region of interest" description="Disordered" evidence="25">
    <location>
        <begin position="827"/>
        <end position="927"/>
    </location>
</feature>
<feature type="region of interest" description="Disordered" evidence="25">
    <location>
        <begin position="955"/>
        <end position="986"/>
    </location>
</feature>
<dbReference type="PANTHER" id="PTHR22804:SF6">
    <property type="entry name" value="VERSICAN CORE PROTEIN"/>
    <property type="match status" value="1"/>
</dbReference>
<evidence type="ECO:0000256" key="5">
    <source>
        <dbReference type="ARBA" id="ARBA00022536"/>
    </source>
</evidence>
<dbReference type="PROSITE" id="PS01241">
    <property type="entry name" value="LINK_1"/>
    <property type="match status" value="2"/>
</dbReference>
<dbReference type="InterPro" id="IPR001304">
    <property type="entry name" value="C-type_lectin-like"/>
</dbReference>
<dbReference type="Gene3D" id="2.10.70.10">
    <property type="entry name" value="Complement Module, domain 1"/>
    <property type="match status" value="1"/>
</dbReference>
<feature type="compositionally biased region" description="Polar residues" evidence="25">
    <location>
        <begin position="656"/>
        <end position="676"/>
    </location>
</feature>
<evidence type="ECO:0000256" key="16">
    <source>
        <dbReference type="ARBA" id="ARBA00023319"/>
    </source>
</evidence>
<dbReference type="GO" id="GO:0045202">
    <property type="term" value="C:synapse"/>
    <property type="evidence" value="ECO:0007669"/>
    <property type="project" value="TreeGrafter"/>
</dbReference>
<dbReference type="GO" id="GO:0007155">
    <property type="term" value="P:cell adhesion"/>
    <property type="evidence" value="ECO:0007669"/>
    <property type="project" value="InterPro"/>
</dbReference>
<dbReference type="PROSITE" id="PS01187">
    <property type="entry name" value="EGF_CA"/>
    <property type="match status" value="1"/>
</dbReference>
<feature type="compositionally biased region" description="Polar residues" evidence="25">
    <location>
        <begin position="691"/>
        <end position="701"/>
    </location>
</feature>
<feature type="compositionally biased region" description="Polar residues" evidence="25">
    <location>
        <begin position="2186"/>
        <end position="2206"/>
    </location>
</feature>
<dbReference type="Gene3D" id="3.10.100.10">
    <property type="entry name" value="Mannose-Binding Protein A, subunit A"/>
    <property type="match status" value="3"/>
</dbReference>
<dbReference type="FunFam" id="3.10.100.10:FF:000011">
    <property type="entry name" value="Aggrecan core protein"/>
    <property type="match status" value="1"/>
</dbReference>
<evidence type="ECO:0000256" key="19">
    <source>
        <dbReference type="ARBA" id="ARBA00044230"/>
    </source>
</evidence>
<protein>
    <recommendedName>
        <fullName evidence="18">Versican core protein</fullName>
    </recommendedName>
    <alternativeName>
        <fullName evidence="19">Chondroitin sulfate proteoglycan core protein 2</fullName>
    </alternativeName>
    <alternativeName>
        <fullName evidence="20">Large fibroblast proteoglycan</fullName>
    </alternativeName>
    <alternativeName>
        <fullName evidence="21">PG-M</fullName>
    </alternativeName>
</protein>
<evidence type="ECO:0000256" key="12">
    <source>
        <dbReference type="ARBA" id="ARBA00023157"/>
    </source>
</evidence>
<comment type="caution">
    <text evidence="22">Lacks conserved residue(s) required for the propagation of feature annotation.</text>
</comment>
<keyword evidence="14" id="KW-0966">Cell projection</keyword>
<dbReference type="Proteomes" id="UP001181693">
    <property type="component" value="Unassembled WGS sequence"/>
</dbReference>
<dbReference type="InterPro" id="IPR035976">
    <property type="entry name" value="Sushi/SCR/CCP_sf"/>
</dbReference>
<feature type="compositionally biased region" description="Basic and acidic residues" evidence="25">
    <location>
        <begin position="1041"/>
        <end position="1055"/>
    </location>
</feature>
<evidence type="ECO:0000256" key="11">
    <source>
        <dbReference type="ARBA" id="ARBA00022974"/>
    </source>
</evidence>
<keyword evidence="11" id="KW-0654">Proteoglycan</keyword>
<evidence type="ECO:0000256" key="22">
    <source>
        <dbReference type="PROSITE-ProRule" id="PRU00076"/>
    </source>
</evidence>
<reference evidence="30" key="1">
    <citation type="thesis" date="2020" institute="ProQuest LLC" country="789 East Eisenhower Parkway, Ann Arbor, MI, USA">
        <title>Comparative Genomics and Chromosome Evolution.</title>
        <authorList>
            <person name="Mudd A.B."/>
        </authorList>
    </citation>
    <scope>NUCLEOTIDE SEQUENCE</scope>
    <source>
        <strain evidence="30">1538</strain>
        <tissue evidence="30">Blood</tissue>
    </source>
</reference>
<dbReference type="InterPro" id="IPR000436">
    <property type="entry name" value="Sushi_SCR_CCP_dom"/>
</dbReference>
<name>A0AAV3AKW7_PYXAD</name>
<dbReference type="CDD" id="cd03520">
    <property type="entry name" value="Link_domain_CSPGs_modules_2_4"/>
    <property type="match status" value="1"/>
</dbReference>
<comment type="caution">
    <text evidence="30">The sequence shown here is derived from an EMBL/GenBank/DDBJ whole genome shotgun (WGS) entry which is preliminary data.</text>
</comment>
<comment type="function">
    <text evidence="17">May play a role in intercellular signaling and in connecting cells with the extracellular matrix. May take part in the regulation of cell motility, growth and differentiation. Binds hyaluronic acid.</text>
</comment>
<feature type="compositionally biased region" description="Basic and acidic residues" evidence="25">
    <location>
        <begin position="292"/>
        <end position="307"/>
    </location>
</feature>
<evidence type="ECO:0000256" key="13">
    <source>
        <dbReference type="ARBA" id="ARBA00023180"/>
    </source>
</evidence>
<evidence type="ECO:0000256" key="3">
    <source>
        <dbReference type="ARBA" id="ARBA00022525"/>
    </source>
</evidence>
<keyword evidence="7" id="KW-0732">Signal</keyword>
<dbReference type="GO" id="GO:0005615">
    <property type="term" value="C:extracellular space"/>
    <property type="evidence" value="ECO:0007669"/>
    <property type="project" value="TreeGrafter"/>
</dbReference>
<sequence>MVKLRASDAGVYRCEVLFGIEDTQDTISLDVSGVVFHYRAPVDKYILDFEGARKACIDNGATIATPAQLRAAYEDGFEQCDAGWLADQTVRYPIRNPRAGCYGDKKGKEGIRTYGRRPEEEKYDVYCFVDELQGDLFHVPKKLTLEEAKSECEKRHAALATVGDLYAAWRKGFDQCDYGWLADGSVRYPVSFARPQCGGGLLGVRTKYRFSNQTYFPQPKEKYNAYCIQNKRNITESVSVKLILPTEAVTQSILRKVEVQPIKVTPRPSIPTTAPVVKKTEVQSTVQSSAVEDTHSKPSEPSERSPSEIEETTVTPLASITEQAEGPREQAIPSPSEITVKESSIPEDTLPPSLSPEAESIQPSSDKDQDQEPSTYTDTTHVETPEISTYLPKDLSSQPSHESMEAKSAESFSTVIIPHDVSQITDFVGTTSTPEVPDSSAFDTVPETSYEPAAVTASESLTPKDPEVSSVQTKLEVFTVFKPDTSTPSTLDEVTETIKATTSFYTPSEVTDEEDATLSKLPYVEEAEPASEGEGSTDESVTFTEQAQTTILPKEERIVTVKTETLSVETIYALTPDQPEAEESADQTTQSPFKVIYDVTDKVSTSTVYLFDKTEGSGLLEDDQPKVTDLEKKEEQFPSATQATFDKTREDATASRDFTTVLTETASAQESQTEDVSTVKPEVVGTAKASEASTEISSSKPIDSIFEGSGVEEDTTTKQSVPSEGQSTIVSTQISITAIPTEKLDEEIAESTLSSEGFKYVLGTDSPTTDVTEEQVPGTTAAIKVLEDVTAPEEETTAPAILVSSAVVGTETVKAITEVQPEIKVTSKSVEDIEIAEGTSSPQPALSSSVIPAAVTDQPQDVTEGSGEDVSLPPSPVADKTDSEAATTPPKEKIIIAPKTFPPSTSTQKPILIDREPDEETSKGTIVIGESVAPFKTTTESDLISKKPVSEIDSEYFTSGSAEEQTKEPPCEDTAGVSPTGSTEDGVQQLPAINVIISSEGFNLEVLPFFGSSSEEDTDCDNTTSVPTSPSLKFINGKQEITPDPKDSKAEEVKGELIESVTPSVNVSVIQLSEAPDQGLQSTDKPDLTSDESEEPESSGDTEISIKDLPTTQASLVTEKLTTQKPTILSHFSTAPPKEDFPLFTLESSGDAESEVTIISSAAPTTKFVEVTTVDSVTESAKLVSSQVVIETSTQDGSETVIVPTTGPLKLVDASTAFYIQEGSGEVEGEPIINITATVHLFKESESPSTLAPTESGAFGYTESPQVDEVPSPTSLSVPETEGTESSTVFTEITEEDILYTKAPEKLELDEVEGSAVDDFGELLSTVRVLSTEETVLVTQSSQLDEISSTAEVLPKISTESPSSVSAQVEEESSGLEDVSEYTTRTPSKDDIKEIQTESIQAVVTERKPSATLEPTTTFHSIKEEKYVTEPTSVFQDEATSEVLTQKMVTVDQGFIDQGSGDILNAFTDSFITTRIPPSHISAKLPEKETAEKEYESDPSSSATVSSSVSVSEYISPLPTEHDKSFFILGSGDKEETSESPEDIVVFSTSAAKPTSHYQSSSSLEEILSPRIIKESFSVSTSESISTLIPTLEVGSGDEPEVTSKPLESESSSHLYITSTPLAPKTPLHGVTEDIFSTSEPQSVFVTDTSASKALQFQTDASKVDEELTIPPLPLSTLAGQAEVRKATYPPGISDTSKTIFSTVKPFVEQGSGEEEEASTLSEVITSQPPTDQKSIYITTILPAVKSTDSVEETKTELEPDVGSIPQEKQGSGDEDGLFTTSSTEVNPTKVVSTISPAEDLVLSITVKEELKASTSLPFIEQGSGDQAEHFTSPSEKLAVASEVYITTVSSGKEFDDSVVSQTSTLQPKEGISTPLPFADYGSGDQEDKVPFLTTSVPRAEVKETKETASLSATESPERVQEKTTSIVVKTDDLTTDQSAIIMESSTEASTHKLTVSESLFVEEGSGDLVIFSTASPPVIQTEEGTAEKEPLTEETETTEAPEATETIKAPKETEATKVPEETEATGASEATETIKAPKETEATKVPEETEATEAPKETEATEAPKETEATKVPEETETIKAPKETEATKVPEETEATEAPKETEAIEAPKETEATKAPEETDPTKVHEETEATEAPKESETTEAPKETEATEASKETEAKKVPEEKETEAPEETEATKASTAPTDSSIISVQPEDQTPQKLTISDLQLIDQGSGEEDKLYTESSTSIPSSAQQEEEVSTIQPFTEKTETVSEVESLTQIPVTLQSEVSFILSTSQLLPDKTKPLGEEVLQTKVVTESPISVEDESDYIIGTGKTPSLEVIEESTISSIWVQPNDTISEVVSATSIATEFFLDDKSKMGISEEPSSITSEVRAEIKSTPATPQEEVLITEKASEDGSGDLFAGIVTTTVMDTTVPTKEEDSAALLTDAQATESAQTVSEGAILTTQSADISLAPQEVFTKVSKASPGETDRSPVTATTSTSQVTDTFRSTQPSLESEVKDFIDSFSGQSSGEGALPDEPFITTLSPLVEVQTDADFYTAAPKTQKALLPTELSTLQQTDVSLETTSKSFEDGIFVEITESIPGQVSGTATTEEIQPSDRPTKVLPVIPLETEQATTAPLKDTTPTPFSETIEGSGEGSGLEIFIRTTEATQQPQKHEDIVSVSTPSVTIPKVDETEEVTEDQYTVTVPIIKDSGDLVATDVIVTELPEAEGTPDTTTILAIDEPSEGQEETEGELYLTSTVIVDVKDKGPFTEGIFSVEDTTKELAPTDSIHLDTATSQQKIVTEQPDLLPLSTSLPKDTTEVPIAEIVTAKYSPEETGIDVGTSAQPPIFETEDTKEIEYLPADVITPSYEDRTSLIDQTEQEGAIEVTEEPRAPVTVILVNGASDYTGKIIPSTLPSAGSESYHVSGQEASADITATYKPTSVEPSDATDRPLEHFDKDIPVTEEISISTDDIDSSTVQPTVGEEVDLATSEIFIPTDPDTEEEPDETATQAPALLTSSDETLGVDETDASIAPQPETPSPTAAESDEEHAKTQPIVILQEASTVPSYAFDMTTEGEEEKYARGITPQPDLDIQISTSNNVDGTELQITNIDECQSNPCRNGAACVDGINSFTCICLPSYSGALCEQDTETCDYGWHKFQGHCYKYFAHRRTWDAAERECRVQGGHLTSILSHDEQNFVNRLGHDYQWIGLNDKMFESDFRWTDGSTLQYENWRPNQPDSFFSAGEDCVVIIWHEDGQWNDVPCNYHLTYTCKKGTVACGQPPSVENARTFGKAKPRYEINSMIRYHCKDGFIQRHMPTIRCRGDGRWDLPKVTCLKASGYQRTYSKKYYYKFSPPEMRTPLYSPKHHHRWSRTWQDSPR</sequence>
<keyword evidence="6 23" id="KW-0768">Sushi</keyword>
<evidence type="ECO:0000256" key="14">
    <source>
        <dbReference type="ARBA" id="ARBA00023273"/>
    </source>
</evidence>
<dbReference type="Pfam" id="PF00084">
    <property type="entry name" value="Sushi"/>
    <property type="match status" value="1"/>
</dbReference>
<feature type="domain" description="Sushi" evidence="28">
    <location>
        <begin position="3259"/>
        <end position="3319"/>
    </location>
</feature>
<dbReference type="PROSITE" id="PS50963">
    <property type="entry name" value="LINK_2"/>
    <property type="match status" value="2"/>
</dbReference>
<feature type="domain" description="Link" evidence="29">
    <location>
        <begin position="34"/>
        <end position="129"/>
    </location>
</feature>
<evidence type="ECO:0000256" key="17">
    <source>
        <dbReference type="ARBA" id="ARBA00043896"/>
    </source>
</evidence>
<dbReference type="PROSITE" id="PS00010">
    <property type="entry name" value="ASX_HYDROXYL"/>
    <property type="match status" value="1"/>
</dbReference>
<feature type="region of interest" description="Disordered" evidence="25">
    <location>
        <begin position="614"/>
        <end position="729"/>
    </location>
</feature>
<evidence type="ECO:0000256" key="1">
    <source>
        <dbReference type="ARBA" id="ARBA00004504"/>
    </source>
</evidence>
<keyword evidence="5 22" id="KW-0245">EGF-like domain</keyword>
<dbReference type="InterPro" id="IPR016186">
    <property type="entry name" value="C-type_lectin-like/link_sf"/>
</dbReference>
<evidence type="ECO:0000256" key="23">
    <source>
        <dbReference type="PROSITE-ProRule" id="PRU00302"/>
    </source>
</evidence>
<feature type="region of interest" description="Disordered" evidence="25">
    <location>
        <begin position="428"/>
        <end position="469"/>
    </location>
</feature>
<dbReference type="GO" id="GO:0001750">
    <property type="term" value="C:photoreceptor outer segment"/>
    <property type="evidence" value="ECO:0007669"/>
    <property type="project" value="UniProtKB-SubCell"/>
</dbReference>
<dbReference type="EMBL" id="DYDO01000006">
    <property type="protein sequence ID" value="DBA23422.1"/>
    <property type="molecule type" value="Genomic_DNA"/>
</dbReference>
<feature type="disulfide bond" evidence="24">
    <location>
        <begin position="176"/>
        <end position="197"/>
    </location>
</feature>
<dbReference type="GO" id="GO:0002052">
    <property type="term" value="P:positive regulation of neuroblast proliferation"/>
    <property type="evidence" value="ECO:0007669"/>
    <property type="project" value="TreeGrafter"/>
</dbReference>
<dbReference type="GO" id="GO:0010001">
    <property type="term" value="P:glial cell differentiation"/>
    <property type="evidence" value="ECO:0007669"/>
    <property type="project" value="TreeGrafter"/>
</dbReference>
<feature type="compositionally biased region" description="Polar residues" evidence="25">
    <location>
        <begin position="538"/>
        <end position="549"/>
    </location>
</feature>
<dbReference type="GO" id="GO:0030246">
    <property type="term" value="F:carbohydrate binding"/>
    <property type="evidence" value="ECO:0007669"/>
    <property type="project" value="UniProtKB-KW"/>
</dbReference>
<feature type="region of interest" description="Disordered" evidence="25">
    <location>
        <begin position="2361"/>
        <end position="2382"/>
    </location>
</feature>
<evidence type="ECO:0000256" key="20">
    <source>
        <dbReference type="ARBA" id="ARBA00044263"/>
    </source>
</evidence>
<dbReference type="SMART" id="SM00181">
    <property type="entry name" value="EGF"/>
    <property type="match status" value="1"/>
</dbReference>
<dbReference type="PROSITE" id="PS50026">
    <property type="entry name" value="EGF_3"/>
    <property type="match status" value="1"/>
</dbReference>
<proteinExistence type="predicted"/>
<dbReference type="FunFam" id="3.10.100.10:FF:000003">
    <property type="entry name" value="Versican core protein"/>
    <property type="match status" value="1"/>
</dbReference>
<evidence type="ECO:0000259" key="28">
    <source>
        <dbReference type="PROSITE" id="PS50923"/>
    </source>
</evidence>
<feature type="compositionally biased region" description="Polar residues" evidence="25">
    <location>
        <begin position="717"/>
        <end position="729"/>
    </location>
</feature>
<evidence type="ECO:0000256" key="8">
    <source>
        <dbReference type="ARBA" id="ARBA00022734"/>
    </source>
</evidence>
<feature type="compositionally biased region" description="Basic and acidic residues" evidence="25">
    <location>
        <begin position="2009"/>
        <end position="2021"/>
    </location>
</feature>
<feature type="region of interest" description="Disordered" evidence="25">
    <location>
        <begin position="1903"/>
        <end position="1924"/>
    </location>
</feature>
<keyword evidence="13" id="KW-0325">Glycoprotein</keyword>
<feature type="compositionally biased region" description="Polar residues" evidence="25">
    <location>
        <begin position="312"/>
        <end position="322"/>
    </location>
</feature>
<gene>
    <name evidence="30" type="ORF">GDO54_014336</name>
</gene>
<dbReference type="CDD" id="cd00054">
    <property type="entry name" value="EGF_CA"/>
    <property type="match status" value="1"/>
</dbReference>
<feature type="region of interest" description="Disordered" evidence="25">
    <location>
        <begin position="1748"/>
        <end position="1782"/>
    </location>
</feature>
<dbReference type="GO" id="GO:0005540">
    <property type="term" value="F:hyaluronic acid binding"/>
    <property type="evidence" value="ECO:0007669"/>
    <property type="project" value="UniProtKB-KW"/>
</dbReference>
<dbReference type="InterPro" id="IPR000742">
    <property type="entry name" value="EGF"/>
</dbReference>
<feature type="region of interest" description="Disordered" evidence="25">
    <location>
        <begin position="1358"/>
        <end position="1388"/>
    </location>
</feature>
<keyword evidence="4" id="KW-0272">Extracellular matrix</keyword>
<feature type="region of interest" description="Disordered" evidence="25">
    <location>
        <begin position="1482"/>
        <end position="1506"/>
    </location>
</feature>
<dbReference type="Gene3D" id="2.10.25.10">
    <property type="entry name" value="Laminin"/>
    <property type="match status" value="1"/>
</dbReference>
<dbReference type="CDD" id="cd03588">
    <property type="entry name" value="CLECT_CSPGs"/>
    <property type="match status" value="1"/>
</dbReference>
<evidence type="ECO:0000256" key="9">
    <source>
        <dbReference type="ARBA" id="ARBA00022737"/>
    </source>
</evidence>
<dbReference type="PRINTS" id="PR01265">
    <property type="entry name" value="LINKMODULE"/>
</dbReference>
<feature type="compositionally biased region" description="Acidic residues" evidence="25">
    <location>
        <begin position="1369"/>
        <end position="1380"/>
    </location>
</feature>
<feature type="region of interest" description="Disordered" evidence="25">
    <location>
        <begin position="1013"/>
        <end position="1055"/>
    </location>
</feature>
<evidence type="ECO:0000256" key="24">
    <source>
        <dbReference type="PROSITE-ProRule" id="PRU00323"/>
    </source>
</evidence>
<dbReference type="PROSITE" id="PS50923">
    <property type="entry name" value="SUSHI"/>
    <property type="match status" value="1"/>
</dbReference>
<feature type="compositionally biased region" description="Polar residues" evidence="25">
    <location>
        <begin position="977"/>
        <end position="986"/>
    </location>
</feature>
<dbReference type="FunFam" id="3.10.100.10:FF:000002">
    <property type="entry name" value="Hyaluronan proteoglycan link protein 1"/>
    <property type="match status" value="1"/>
</dbReference>
<keyword evidence="8" id="KW-0430">Lectin</keyword>
<feature type="compositionally biased region" description="Polar residues" evidence="25">
    <location>
        <begin position="838"/>
        <end position="850"/>
    </location>
</feature>
<keyword evidence="16" id="KW-0393">Immunoglobulin domain</keyword>
<feature type="compositionally biased region" description="Polar residues" evidence="25">
    <location>
        <begin position="282"/>
        <end position="291"/>
    </location>
</feature>
<dbReference type="GO" id="GO:0033165">
    <property type="term" value="C:interphotoreceptor matrix"/>
    <property type="evidence" value="ECO:0007669"/>
    <property type="project" value="UniProtKB-SubCell"/>
</dbReference>
<dbReference type="InterPro" id="IPR001881">
    <property type="entry name" value="EGF-like_Ca-bd_dom"/>
</dbReference>
<dbReference type="InterPro" id="IPR033987">
    <property type="entry name" value="CSPG_CTLD"/>
</dbReference>
<dbReference type="SMART" id="SM00034">
    <property type="entry name" value="CLECT"/>
    <property type="match status" value="1"/>
</dbReference>
<dbReference type="PANTHER" id="PTHR22804">
    <property type="entry name" value="AGGRECAN/VERSICAN PROTEOGLYCAN"/>
    <property type="match status" value="1"/>
</dbReference>
<dbReference type="InterPro" id="IPR018378">
    <property type="entry name" value="C-type_lectin_CS"/>
</dbReference>
<keyword evidence="31" id="KW-1185">Reference proteome</keyword>
<feature type="domain" description="EGF-like" evidence="26">
    <location>
        <begin position="3092"/>
        <end position="3128"/>
    </location>
</feature>
<evidence type="ECO:0000256" key="21">
    <source>
        <dbReference type="ARBA" id="ARBA00044266"/>
    </source>
</evidence>
<feature type="disulfide bond" evidence="22">
    <location>
        <begin position="3118"/>
        <end position="3127"/>
    </location>
</feature>
<feature type="compositionally biased region" description="Low complexity" evidence="25">
    <location>
        <begin position="2025"/>
        <end position="2034"/>
    </location>
</feature>
<dbReference type="GO" id="GO:0007417">
    <property type="term" value="P:central nervous system development"/>
    <property type="evidence" value="ECO:0007669"/>
    <property type="project" value="TreeGrafter"/>
</dbReference>
<dbReference type="SUPFAM" id="SSF56436">
    <property type="entry name" value="C-type lectin-like"/>
    <property type="match status" value="3"/>
</dbReference>
<feature type="region of interest" description="Disordered" evidence="25">
    <location>
        <begin position="1068"/>
        <end position="1104"/>
    </location>
</feature>
<dbReference type="CDD" id="cd00033">
    <property type="entry name" value="CCP"/>
    <property type="match status" value="1"/>
</dbReference>
<feature type="domain" description="C-type lectin" evidence="27">
    <location>
        <begin position="3141"/>
        <end position="3255"/>
    </location>
</feature>
<dbReference type="GO" id="GO:0005509">
    <property type="term" value="F:calcium ion binding"/>
    <property type="evidence" value="ECO:0007669"/>
    <property type="project" value="InterPro"/>
</dbReference>
<feature type="region of interest" description="Disordered" evidence="25">
    <location>
        <begin position="2952"/>
        <end position="3034"/>
    </location>
</feature>
<feature type="region of interest" description="Disordered" evidence="25">
    <location>
        <begin position="265"/>
        <end position="411"/>
    </location>
</feature>
<dbReference type="GO" id="GO:0001501">
    <property type="term" value="P:skeletal system development"/>
    <property type="evidence" value="ECO:0007669"/>
    <property type="project" value="TreeGrafter"/>
</dbReference>
<keyword evidence="12 22" id="KW-1015">Disulfide bond</keyword>
<accession>A0AAV3AKW7</accession>
<evidence type="ECO:0000313" key="30">
    <source>
        <dbReference type="EMBL" id="DBA23422.1"/>
    </source>
</evidence>
<dbReference type="InterPro" id="IPR050691">
    <property type="entry name" value="Hyaluronan_bind_Proteoglycan"/>
</dbReference>
<dbReference type="Pfam" id="PF00059">
    <property type="entry name" value="Lectin_C"/>
    <property type="match status" value="1"/>
</dbReference>
<dbReference type="PROSITE" id="PS00615">
    <property type="entry name" value="C_TYPE_LECTIN_1"/>
    <property type="match status" value="1"/>
</dbReference>
<feature type="disulfide bond" evidence="23">
    <location>
        <begin position="3261"/>
        <end position="3304"/>
    </location>
</feature>
<feature type="compositionally biased region" description="Low complexity" evidence="25">
    <location>
        <begin position="2474"/>
        <end position="2486"/>
    </location>
</feature>
<dbReference type="FunFam" id="2.10.70.10:FF:000003">
    <property type="entry name" value="Versican core protein"/>
    <property type="match status" value="1"/>
</dbReference>
<feature type="region of interest" description="Disordered" evidence="25">
    <location>
        <begin position="1981"/>
        <end position="2238"/>
    </location>
</feature>
<evidence type="ECO:0000256" key="7">
    <source>
        <dbReference type="ARBA" id="ARBA00022729"/>
    </source>
</evidence>
<dbReference type="SMART" id="SM00179">
    <property type="entry name" value="EGF_CA"/>
    <property type="match status" value="1"/>
</dbReference>
<evidence type="ECO:0000313" key="31">
    <source>
        <dbReference type="Proteomes" id="UP001181693"/>
    </source>
</evidence>
<keyword evidence="9" id="KW-0677">Repeat</keyword>
<evidence type="ECO:0000259" key="27">
    <source>
        <dbReference type="PROSITE" id="PS50041"/>
    </source>
</evidence>
<dbReference type="Pfam" id="PF00008">
    <property type="entry name" value="EGF"/>
    <property type="match status" value="1"/>
</dbReference>
<feature type="region of interest" description="Disordered" evidence="25">
    <location>
        <begin position="2461"/>
        <end position="2493"/>
    </location>
</feature>
<evidence type="ECO:0000256" key="6">
    <source>
        <dbReference type="ARBA" id="ARBA00022659"/>
    </source>
</evidence>
<dbReference type="SMART" id="SM00445">
    <property type="entry name" value="LINK"/>
    <property type="match status" value="2"/>
</dbReference>
<feature type="compositionally biased region" description="Basic and acidic residues" evidence="25">
    <location>
        <begin position="1485"/>
        <end position="1496"/>
    </location>
</feature>
<dbReference type="InterPro" id="IPR000538">
    <property type="entry name" value="Link_dom"/>
</dbReference>
<evidence type="ECO:0000256" key="4">
    <source>
        <dbReference type="ARBA" id="ARBA00022530"/>
    </source>
</evidence>
<feature type="disulfide bond" evidence="23">
    <location>
        <begin position="3290"/>
        <end position="3317"/>
    </location>
</feature>
<evidence type="ECO:0000259" key="29">
    <source>
        <dbReference type="PROSITE" id="PS50963"/>
    </source>
</evidence>
<keyword evidence="3" id="KW-0964">Secreted</keyword>
<feature type="compositionally biased region" description="Acidic residues" evidence="25">
    <location>
        <begin position="1089"/>
        <end position="1100"/>
    </location>
</feature>
<feature type="region of interest" description="Disordered" evidence="25">
    <location>
        <begin position="1590"/>
        <end position="1614"/>
    </location>
</feature>
<dbReference type="InterPro" id="IPR000152">
    <property type="entry name" value="EGF-type_Asp/Asn_hydroxyl_site"/>
</dbReference>
<evidence type="ECO:0000256" key="25">
    <source>
        <dbReference type="SAM" id="MobiDB-lite"/>
    </source>
</evidence>
<feature type="region of interest" description="Disordered" evidence="25">
    <location>
        <begin position="524"/>
        <end position="549"/>
    </location>
</feature>
<feature type="compositionally biased region" description="Polar residues" evidence="25">
    <location>
        <begin position="2222"/>
        <end position="2238"/>
    </location>
</feature>
<dbReference type="InterPro" id="IPR018097">
    <property type="entry name" value="EGF_Ca-bd_CS"/>
</dbReference>
<evidence type="ECO:0000256" key="18">
    <source>
        <dbReference type="ARBA" id="ARBA00044099"/>
    </source>
</evidence>
<dbReference type="PROSITE" id="PS50041">
    <property type="entry name" value="C_TYPE_LECTIN_2"/>
    <property type="match status" value="1"/>
</dbReference>
<evidence type="ECO:0000256" key="2">
    <source>
        <dbReference type="ARBA" id="ARBA00004593"/>
    </source>
</evidence>
<dbReference type="FunFam" id="2.10.25.10:FF:000006">
    <property type="entry name" value="Versican core protein-like isoform 1"/>
    <property type="match status" value="1"/>
</dbReference>
<feature type="compositionally biased region" description="Basic and acidic residues" evidence="25">
    <location>
        <begin position="623"/>
        <end position="636"/>
    </location>
</feature>
<dbReference type="PROSITE" id="PS00022">
    <property type="entry name" value="EGF_1"/>
    <property type="match status" value="1"/>
</dbReference>
<feature type="compositionally biased region" description="Polar residues" evidence="25">
    <location>
        <begin position="1021"/>
        <end position="1031"/>
    </location>
</feature>
<dbReference type="SMART" id="SM00032">
    <property type="entry name" value="CCP"/>
    <property type="match status" value="1"/>
</dbReference>
<feature type="compositionally biased region" description="Basic and acidic residues" evidence="25">
    <location>
        <begin position="2036"/>
        <end position="2170"/>
    </location>
</feature>